<dbReference type="RefSeq" id="WP_261236176.1">
    <property type="nucleotide sequence ID" value="NZ_JAMXFA010000022.1"/>
</dbReference>
<dbReference type="PANTHER" id="PTHR24422">
    <property type="entry name" value="CHEMOTAXIS PROTEIN METHYLTRANSFERASE"/>
    <property type="match status" value="1"/>
</dbReference>
<feature type="domain" description="CheR-type methyltransferase" evidence="8">
    <location>
        <begin position="15"/>
        <end position="275"/>
    </location>
</feature>
<comment type="caution">
    <text evidence="9">The sequence shown here is derived from an EMBL/GenBank/DDBJ whole genome shotgun (WGS) entry which is preliminary data.</text>
</comment>
<evidence type="ECO:0000259" key="8">
    <source>
        <dbReference type="PROSITE" id="PS50123"/>
    </source>
</evidence>
<reference evidence="9 10" key="1">
    <citation type="journal article" date="2022" name="Front. Microbiol.">
        <title>High genomic differentiation and limited gene flow indicate recent cryptic speciation within the genus Laspinema (cyanobacteria).</title>
        <authorList>
            <person name="Stanojkovic A."/>
            <person name="Skoupy S."/>
            <person name="Skaloud P."/>
            <person name="Dvorak P."/>
        </authorList>
    </citation>
    <scope>NUCLEOTIDE SEQUENCE [LARGE SCALE GENOMIC DNA]</scope>
    <source>
        <strain evidence="9 10">D3b</strain>
    </source>
</reference>
<dbReference type="SUPFAM" id="SSF47757">
    <property type="entry name" value="Chemotaxis receptor methyltransferase CheR, N-terminal domain"/>
    <property type="match status" value="1"/>
</dbReference>
<keyword evidence="3" id="KW-0489">Methyltransferase</keyword>
<dbReference type="Proteomes" id="UP001525961">
    <property type="component" value="Unassembled WGS sequence"/>
</dbReference>
<dbReference type="InterPro" id="IPR029063">
    <property type="entry name" value="SAM-dependent_MTases_sf"/>
</dbReference>
<dbReference type="Gene3D" id="6.10.250.1080">
    <property type="match status" value="1"/>
</dbReference>
<dbReference type="InterPro" id="IPR022642">
    <property type="entry name" value="CheR_C"/>
</dbReference>
<feature type="region of interest" description="Disordered" evidence="6">
    <location>
        <begin position="427"/>
        <end position="466"/>
    </location>
</feature>
<evidence type="ECO:0000313" key="9">
    <source>
        <dbReference type="EMBL" id="MCT7979401.1"/>
    </source>
</evidence>
<dbReference type="SUPFAM" id="SSF55785">
    <property type="entry name" value="PYP-like sensor domain (PAS domain)"/>
    <property type="match status" value="2"/>
</dbReference>
<dbReference type="CDD" id="cd00130">
    <property type="entry name" value="PAS"/>
    <property type="match status" value="2"/>
</dbReference>
<dbReference type="EC" id="2.1.1.80" evidence="2"/>
<dbReference type="SMART" id="SM00091">
    <property type="entry name" value="PAS"/>
    <property type="match status" value="2"/>
</dbReference>
<gene>
    <name evidence="9" type="ORF">NG792_16935</name>
</gene>
<dbReference type="NCBIfam" id="TIGR00229">
    <property type="entry name" value="sensory_box"/>
    <property type="match status" value="2"/>
</dbReference>
<dbReference type="Pfam" id="PF01739">
    <property type="entry name" value="CheR"/>
    <property type="match status" value="1"/>
</dbReference>
<dbReference type="Pfam" id="PF03705">
    <property type="entry name" value="CheR_N"/>
    <property type="match status" value="1"/>
</dbReference>
<sequence length="619" mass="70933">MLPSTVAANDQTTIFEALLEYLRRSRGFDFVGYKRSSLQRRVTKRMQVHHIENFGDYLDYLKVHPEEFLALFNTILINVTSFFRDLTAWEYLATHILPLIIKHKSPDEPLRFWTAGCASGEEAYSLAILLAETLGIEECLRRVKIYATDVNEEALTQARNATYKAKDIESISEVLQQRYFKPVGDRLALDGDLRRLVIFGRHDLIHDAPISRMDLLICRNTLMYFNADTQKQILARFHFALNDTGFLFLGKAEMLLTNTDLFSPLNLQHRIFKKARKMDRRDRLLVLTQNRKEEAGMRSTLNVRVLEAAFNAMPVAQIVVDADSNLILANQLARSRFGIDGQDLGRPFQDLEISYRPVELRSQIERVYKEGNSILVSDVIRTWSDGSIQYLDIEISLLQQTTSDPLGVSISFNEVTRYHQLQEELERSNQELETVNEELQSSNEELETTNEELQSSHEELETTNEELQSTNEELETMNEELQSSNEELQTINDELGRKTLELKQCNAFLESIFASLPSAVIVVDRQFLIQTWNEAAQNLWGPKAEEVNQQSIFSLDIGLPIERLRDPLYQCLSGTQPDEEMLIDALNNQGESIQCSLSFNPLQDGSKEPLGVILLIKEV</sequence>
<feature type="domain" description="PAS" evidence="7">
    <location>
        <begin position="505"/>
        <end position="547"/>
    </location>
</feature>
<dbReference type="InterPro" id="IPR000014">
    <property type="entry name" value="PAS"/>
</dbReference>
<dbReference type="Pfam" id="PF13188">
    <property type="entry name" value="PAS_8"/>
    <property type="match status" value="1"/>
</dbReference>
<dbReference type="PROSITE" id="PS50123">
    <property type="entry name" value="CHER"/>
    <property type="match status" value="1"/>
</dbReference>
<accession>A0ABT2NDR4</accession>
<evidence type="ECO:0000256" key="2">
    <source>
        <dbReference type="ARBA" id="ARBA00012534"/>
    </source>
</evidence>
<comment type="catalytic activity">
    <reaction evidence="1">
        <text>L-glutamyl-[protein] + S-adenosyl-L-methionine = [protein]-L-glutamate 5-O-methyl ester + S-adenosyl-L-homocysteine</text>
        <dbReference type="Rhea" id="RHEA:24452"/>
        <dbReference type="Rhea" id="RHEA-COMP:10208"/>
        <dbReference type="Rhea" id="RHEA-COMP:10311"/>
        <dbReference type="ChEBI" id="CHEBI:29973"/>
        <dbReference type="ChEBI" id="CHEBI:57856"/>
        <dbReference type="ChEBI" id="CHEBI:59789"/>
        <dbReference type="ChEBI" id="CHEBI:82795"/>
        <dbReference type="EC" id="2.1.1.80"/>
    </reaction>
</comment>
<evidence type="ECO:0000256" key="3">
    <source>
        <dbReference type="ARBA" id="ARBA00022603"/>
    </source>
</evidence>
<dbReference type="SUPFAM" id="SSF53335">
    <property type="entry name" value="S-adenosyl-L-methionine-dependent methyltransferases"/>
    <property type="match status" value="1"/>
</dbReference>
<dbReference type="PANTHER" id="PTHR24422:SF10">
    <property type="entry name" value="CHEMOTAXIS PROTEIN METHYLTRANSFERASE 2"/>
    <property type="match status" value="1"/>
</dbReference>
<keyword evidence="5" id="KW-0949">S-adenosyl-L-methionine</keyword>
<dbReference type="Pfam" id="PF00989">
    <property type="entry name" value="PAS"/>
    <property type="match status" value="1"/>
</dbReference>
<dbReference type="EMBL" id="JAMXFA010000022">
    <property type="protein sequence ID" value="MCT7979401.1"/>
    <property type="molecule type" value="Genomic_DNA"/>
</dbReference>
<dbReference type="Gene3D" id="3.40.50.150">
    <property type="entry name" value="Vaccinia Virus protein VP39"/>
    <property type="match status" value="1"/>
</dbReference>
<evidence type="ECO:0000256" key="6">
    <source>
        <dbReference type="SAM" id="MobiDB-lite"/>
    </source>
</evidence>
<keyword evidence="10" id="KW-1185">Reference proteome</keyword>
<dbReference type="InterPro" id="IPR000780">
    <property type="entry name" value="CheR_MeTrfase"/>
</dbReference>
<proteinExistence type="predicted"/>
<evidence type="ECO:0000256" key="5">
    <source>
        <dbReference type="ARBA" id="ARBA00022691"/>
    </source>
</evidence>
<dbReference type="InterPro" id="IPR036804">
    <property type="entry name" value="CheR_N_sf"/>
</dbReference>
<evidence type="ECO:0000256" key="4">
    <source>
        <dbReference type="ARBA" id="ARBA00022679"/>
    </source>
</evidence>
<evidence type="ECO:0000313" key="10">
    <source>
        <dbReference type="Proteomes" id="UP001525961"/>
    </source>
</evidence>
<organism evidence="9 10">
    <name type="scientific">Laspinema olomoucense D3b</name>
    <dbReference type="NCBI Taxonomy" id="2953688"/>
    <lineage>
        <taxon>Bacteria</taxon>
        <taxon>Bacillati</taxon>
        <taxon>Cyanobacteriota</taxon>
        <taxon>Cyanophyceae</taxon>
        <taxon>Oscillatoriophycideae</taxon>
        <taxon>Oscillatoriales</taxon>
        <taxon>Laspinemataceae</taxon>
        <taxon>Laspinema</taxon>
        <taxon>Laspinema olomoucense</taxon>
    </lineage>
</organism>
<dbReference type="InterPro" id="IPR050903">
    <property type="entry name" value="Bact_Chemotaxis_MeTrfase"/>
</dbReference>
<dbReference type="PROSITE" id="PS50112">
    <property type="entry name" value="PAS"/>
    <property type="match status" value="1"/>
</dbReference>
<dbReference type="PRINTS" id="PR00996">
    <property type="entry name" value="CHERMTFRASE"/>
</dbReference>
<dbReference type="Gene3D" id="1.10.155.10">
    <property type="entry name" value="Chemotaxis receptor methyltransferase CheR, N-terminal domain"/>
    <property type="match status" value="1"/>
</dbReference>
<dbReference type="SMART" id="SM00138">
    <property type="entry name" value="MeTrc"/>
    <property type="match status" value="1"/>
</dbReference>
<evidence type="ECO:0000256" key="1">
    <source>
        <dbReference type="ARBA" id="ARBA00001541"/>
    </source>
</evidence>
<protein>
    <recommendedName>
        <fullName evidence="2">protein-glutamate O-methyltransferase</fullName>
        <ecNumber evidence="2">2.1.1.80</ecNumber>
    </recommendedName>
</protein>
<dbReference type="InterPro" id="IPR035965">
    <property type="entry name" value="PAS-like_dom_sf"/>
</dbReference>
<name>A0ABT2NDR4_9CYAN</name>
<dbReference type="Gene3D" id="3.30.450.20">
    <property type="entry name" value="PAS domain"/>
    <property type="match status" value="2"/>
</dbReference>
<evidence type="ECO:0000259" key="7">
    <source>
        <dbReference type="PROSITE" id="PS50112"/>
    </source>
</evidence>
<dbReference type="InterPro" id="IPR022641">
    <property type="entry name" value="CheR_N"/>
</dbReference>
<keyword evidence="4" id="KW-0808">Transferase</keyword>
<dbReference type="InterPro" id="IPR013767">
    <property type="entry name" value="PAS_fold"/>
</dbReference>